<evidence type="ECO:0000313" key="2">
    <source>
        <dbReference type="Proteomes" id="UP000009229"/>
    </source>
</evidence>
<keyword evidence="2" id="KW-1185">Reference proteome</keyword>
<accession>A0AAU8PFN4</accession>
<proteinExistence type="predicted"/>
<name>A0AAU8PFN4_DESK7</name>
<gene>
    <name evidence="1" type="ordered locus">Desku_0977</name>
</gene>
<evidence type="ECO:0000313" key="1">
    <source>
        <dbReference type="EMBL" id="AEG14572.1"/>
    </source>
</evidence>
<sequence length="114" mass="12816">MLFPPCIKQVFCSDSTGVIKARVRVQTAVRAVRSGRARKISDNLIQYRDRWDDTPALTLGYDEIALLRTISRYTPKPGWLKTDDPDTVRNIFKHNNSVVALALPNLHGRGPANV</sequence>
<reference evidence="2" key="1">
    <citation type="submission" date="2011-05" db="EMBL/GenBank/DDBJ databases">
        <title>Complete sequence of Desulfotomaculum kuznetsovii DSM 6115.</title>
        <authorList>
            <person name="Lucas S."/>
            <person name="Han J."/>
            <person name="Lapidus A."/>
            <person name="Cheng J.-F."/>
            <person name="Goodwin L."/>
            <person name="Pitluck S."/>
            <person name="Peters L."/>
            <person name="Mikhailova N."/>
            <person name="Lu M."/>
            <person name="Saunders E."/>
            <person name="Han C."/>
            <person name="Tapia R."/>
            <person name="Land M."/>
            <person name="Hauser L."/>
            <person name="Kyrpides N."/>
            <person name="Ivanova N."/>
            <person name="Pagani I."/>
            <person name="Nazina T."/>
            <person name="Ivanova A."/>
            <person name="Parshina S."/>
            <person name="Kuever J."/>
            <person name="Muyzer G."/>
            <person name="Plugge C."/>
            <person name="Stams A."/>
            <person name="Woyke T."/>
        </authorList>
    </citation>
    <scope>NUCLEOTIDE SEQUENCE [LARGE SCALE GENOMIC DNA]</scope>
    <source>
        <strain evidence="2">DSM 6115 / VKM B-1805 / 17</strain>
    </source>
</reference>
<dbReference type="KEGG" id="dku:Desku_0977"/>
<dbReference type="AlphaFoldDB" id="A0AAU8PFN4"/>
<organism evidence="1 2">
    <name type="scientific">Desulfofundulus kuznetsovii (strain DSM 6115 / VKM B-1805 / 17)</name>
    <name type="common">Desulfotomaculum kuznetsovii</name>
    <dbReference type="NCBI Taxonomy" id="760568"/>
    <lineage>
        <taxon>Bacteria</taxon>
        <taxon>Bacillati</taxon>
        <taxon>Bacillota</taxon>
        <taxon>Clostridia</taxon>
        <taxon>Eubacteriales</taxon>
        <taxon>Peptococcaceae</taxon>
        <taxon>Desulfofundulus</taxon>
    </lineage>
</organism>
<dbReference type="EMBL" id="CP002770">
    <property type="protein sequence ID" value="AEG14572.1"/>
    <property type="molecule type" value="Genomic_DNA"/>
</dbReference>
<dbReference type="Proteomes" id="UP000009229">
    <property type="component" value="Chromosome"/>
</dbReference>
<protein>
    <submittedName>
        <fullName evidence="1">Uncharacterized protein</fullName>
    </submittedName>
</protein>